<dbReference type="EMBL" id="KN824295">
    <property type="protein sequence ID" value="KIM28099.1"/>
    <property type="molecule type" value="Genomic_DNA"/>
</dbReference>
<evidence type="ECO:0000313" key="2">
    <source>
        <dbReference type="Proteomes" id="UP000054097"/>
    </source>
</evidence>
<organism evidence="1 2">
    <name type="scientific">Serendipita vermifera MAFF 305830</name>
    <dbReference type="NCBI Taxonomy" id="933852"/>
    <lineage>
        <taxon>Eukaryota</taxon>
        <taxon>Fungi</taxon>
        <taxon>Dikarya</taxon>
        <taxon>Basidiomycota</taxon>
        <taxon>Agaricomycotina</taxon>
        <taxon>Agaricomycetes</taxon>
        <taxon>Sebacinales</taxon>
        <taxon>Serendipitaceae</taxon>
        <taxon>Serendipita</taxon>
    </lineage>
</organism>
<evidence type="ECO:0000313" key="1">
    <source>
        <dbReference type="EMBL" id="KIM28099.1"/>
    </source>
</evidence>
<sequence length="405" mass="45704">MAANMMSHVPTEIWHEILRTAILGHKLFAIDPLEGDPSSFFQLLGNPADISYKEVALLAHDLRLVCVGWNIIVCSLLTKITSLYHHIPFGTPLKKTQFLRKISLSKVLIDQITSLFGGCTPGDQCTKRGDVPLVKINLREVFEEGPIKAEVVRDDDPEILELLLSFPQATPHLKAVTLVVHTGNAQHVRISKLTANAFSSMFSSLVYLHIKVYSHSLPEWFISLALPALRCMEVYSYPQVPSFENWDLGSLKSLLLQGPAWSRSTLAWGSFPRLLCLKCPVELLTTHPPPEAHPLQYYSFRGFETASLTEENIRTLCDVLMNRDQHRGTQGHFSWNQLMWFTRCRPSARATHGGNWISIWETILEIGPLLEAGESQFVDVYGITYTEAASREEQLMEKIHVTDTQ</sequence>
<accession>A0A0C3B7M0</accession>
<dbReference type="Proteomes" id="UP000054097">
    <property type="component" value="Unassembled WGS sequence"/>
</dbReference>
<gene>
    <name evidence="1" type="ORF">M408DRAFT_24114</name>
</gene>
<proteinExistence type="predicted"/>
<dbReference type="AlphaFoldDB" id="A0A0C3B7M0"/>
<dbReference type="HOGENOM" id="CLU_708161_0_0_1"/>
<reference evidence="2" key="2">
    <citation type="submission" date="2015-01" db="EMBL/GenBank/DDBJ databases">
        <title>Evolutionary Origins and Diversification of the Mycorrhizal Mutualists.</title>
        <authorList>
            <consortium name="DOE Joint Genome Institute"/>
            <consortium name="Mycorrhizal Genomics Consortium"/>
            <person name="Kohler A."/>
            <person name="Kuo A."/>
            <person name="Nagy L.G."/>
            <person name="Floudas D."/>
            <person name="Copeland A."/>
            <person name="Barry K.W."/>
            <person name="Cichocki N."/>
            <person name="Veneault-Fourrey C."/>
            <person name="LaButti K."/>
            <person name="Lindquist E.A."/>
            <person name="Lipzen A."/>
            <person name="Lundell T."/>
            <person name="Morin E."/>
            <person name="Murat C."/>
            <person name="Riley R."/>
            <person name="Ohm R."/>
            <person name="Sun H."/>
            <person name="Tunlid A."/>
            <person name="Henrissat B."/>
            <person name="Grigoriev I.V."/>
            <person name="Hibbett D.S."/>
            <person name="Martin F."/>
        </authorList>
    </citation>
    <scope>NUCLEOTIDE SEQUENCE [LARGE SCALE GENOMIC DNA]</scope>
    <source>
        <strain evidence="2">MAFF 305830</strain>
    </source>
</reference>
<name>A0A0C3B7M0_SERVB</name>
<protein>
    <submittedName>
        <fullName evidence="1">Uncharacterized protein</fullName>
    </submittedName>
</protein>
<reference evidence="1 2" key="1">
    <citation type="submission" date="2014-04" db="EMBL/GenBank/DDBJ databases">
        <authorList>
            <consortium name="DOE Joint Genome Institute"/>
            <person name="Kuo A."/>
            <person name="Zuccaro A."/>
            <person name="Kohler A."/>
            <person name="Nagy L.G."/>
            <person name="Floudas D."/>
            <person name="Copeland A."/>
            <person name="Barry K.W."/>
            <person name="Cichocki N."/>
            <person name="Veneault-Fourrey C."/>
            <person name="LaButti K."/>
            <person name="Lindquist E.A."/>
            <person name="Lipzen A."/>
            <person name="Lundell T."/>
            <person name="Morin E."/>
            <person name="Murat C."/>
            <person name="Sun H."/>
            <person name="Tunlid A."/>
            <person name="Henrissat B."/>
            <person name="Grigoriev I.V."/>
            <person name="Hibbett D.S."/>
            <person name="Martin F."/>
            <person name="Nordberg H.P."/>
            <person name="Cantor M.N."/>
            <person name="Hua S.X."/>
        </authorList>
    </citation>
    <scope>NUCLEOTIDE SEQUENCE [LARGE SCALE GENOMIC DNA]</scope>
    <source>
        <strain evidence="1 2">MAFF 305830</strain>
    </source>
</reference>
<dbReference type="OrthoDB" id="5599157at2759"/>
<keyword evidence="2" id="KW-1185">Reference proteome</keyword>